<dbReference type="GO" id="GO:0016791">
    <property type="term" value="F:phosphatase activity"/>
    <property type="evidence" value="ECO:0007669"/>
    <property type="project" value="TreeGrafter"/>
</dbReference>
<dbReference type="InterPro" id="IPR050126">
    <property type="entry name" value="Ap4A_hydrolase"/>
</dbReference>
<dbReference type="PATRIC" id="fig|1217675.3.peg.474"/>
<organism evidence="2 3">
    <name type="scientific">Acinetobacter schindleri NIPH 900</name>
    <dbReference type="NCBI Taxonomy" id="1217675"/>
    <lineage>
        <taxon>Bacteria</taxon>
        <taxon>Pseudomonadati</taxon>
        <taxon>Pseudomonadota</taxon>
        <taxon>Gammaproteobacteria</taxon>
        <taxon>Moraxellales</taxon>
        <taxon>Moraxellaceae</taxon>
        <taxon>Acinetobacter</taxon>
    </lineage>
</organism>
<dbReference type="GO" id="GO:0008803">
    <property type="term" value="F:bis(5'-nucleosyl)-tetraphosphatase (symmetrical) activity"/>
    <property type="evidence" value="ECO:0007669"/>
    <property type="project" value="TreeGrafter"/>
</dbReference>
<evidence type="ECO:0000313" key="3">
    <source>
        <dbReference type="Proteomes" id="UP000018438"/>
    </source>
</evidence>
<dbReference type="AlphaFoldDB" id="N8Y4L0"/>
<evidence type="ECO:0000313" key="2">
    <source>
        <dbReference type="EMBL" id="ENV14250.1"/>
    </source>
</evidence>
<dbReference type="HOGENOM" id="CLU_023125_1_1_6"/>
<dbReference type="GO" id="GO:0110154">
    <property type="term" value="P:RNA decapping"/>
    <property type="evidence" value="ECO:0007669"/>
    <property type="project" value="TreeGrafter"/>
</dbReference>
<dbReference type="PANTHER" id="PTHR42850">
    <property type="entry name" value="METALLOPHOSPHOESTERASE"/>
    <property type="match status" value="1"/>
</dbReference>
<dbReference type="Pfam" id="PF00149">
    <property type="entry name" value="Metallophos"/>
    <property type="match status" value="1"/>
</dbReference>
<dbReference type="Proteomes" id="UP000018438">
    <property type="component" value="Unassembled WGS sequence"/>
</dbReference>
<accession>N8Y4L0</accession>
<dbReference type="RefSeq" id="WP_004812480.1">
    <property type="nucleotide sequence ID" value="NZ_KB849450.1"/>
</dbReference>
<dbReference type="Gene3D" id="3.60.21.10">
    <property type="match status" value="1"/>
</dbReference>
<proteinExistence type="predicted"/>
<evidence type="ECO:0000259" key="1">
    <source>
        <dbReference type="PROSITE" id="PS00125"/>
    </source>
</evidence>
<comment type="caution">
    <text evidence="2">The sequence shown here is derived from an EMBL/GenBank/DDBJ whole genome shotgun (WGS) entry which is preliminary data.</text>
</comment>
<name>N8Y4L0_9GAMM</name>
<keyword evidence="3" id="KW-1185">Reference proteome</keyword>
<dbReference type="GO" id="GO:0005737">
    <property type="term" value="C:cytoplasm"/>
    <property type="evidence" value="ECO:0007669"/>
    <property type="project" value="TreeGrafter"/>
</dbReference>
<dbReference type="InterPro" id="IPR006186">
    <property type="entry name" value="Ser/Thr-sp_prot-phosphatase"/>
</dbReference>
<protein>
    <recommendedName>
        <fullName evidence="1">Serine/threonine specific protein phosphatases domain-containing protein</fullName>
    </recommendedName>
</protein>
<reference evidence="2 3" key="1">
    <citation type="submission" date="2013-02" db="EMBL/GenBank/DDBJ databases">
        <title>The Genome Sequence of Acinetobacter schindleri NIPH 900.</title>
        <authorList>
            <consortium name="The Broad Institute Genome Sequencing Platform"/>
            <consortium name="The Broad Institute Genome Sequencing Center for Infectious Disease"/>
            <person name="Cerqueira G."/>
            <person name="Feldgarden M."/>
            <person name="Courvalin P."/>
            <person name="Perichon B."/>
            <person name="Grillot-Courvalin C."/>
            <person name="Clermont D."/>
            <person name="Rocha E."/>
            <person name="Yoon E.-J."/>
            <person name="Nemec A."/>
            <person name="Walker B."/>
            <person name="Young S.K."/>
            <person name="Zeng Q."/>
            <person name="Gargeya S."/>
            <person name="Fitzgerald M."/>
            <person name="Haas B."/>
            <person name="Abouelleil A."/>
            <person name="Alvarado L."/>
            <person name="Arachchi H.M."/>
            <person name="Berlin A.M."/>
            <person name="Chapman S.B."/>
            <person name="Dewar J."/>
            <person name="Goldberg J."/>
            <person name="Griggs A."/>
            <person name="Gujja S."/>
            <person name="Hansen M."/>
            <person name="Howarth C."/>
            <person name="Imamovic A."/>
            <person name="Larimer J."/>
            <person name="McCowan C."/>
            <person name="Murphy C."/>
            <person name="Neiman D."/>
            <person name="Pearson M."/>
            <person name="Priest M."/>
            <person name="Roberts A."/>
            <person name="Saif S."/>
            <person name="Shea T."/>
            <person name="Sisk P."/>
            <person name="Sykes S."/>
            <person name="Wortman J."/>
            <person name="Nusbaum C."/>
            <person name="Birren B."/>
        </authorList>
    </citation>
    <scope>NUCLEOTIDE SEQUENCE [LARGE SCALE GENOMIC DNA]</scope>
    <source>
        <strain evidence="2 3">NIPH 900</strain>
    </source>
</reference>
<sequence length="230" mass="26829">MNNQSNIVLNVSHKRFRSCFVVGDLHGSYSLLMNELHLKNFDFENDLLICTGDLVDRGDENLECISLLNQPWFLTVRGNHEEMCIRGQYDPKMKDIHERNGGEWFYRQSQETQQRIIDRFAELPLVIEVELQNKKIGIVHADIDIHDWNIFKQDIAKGDYKIAGITSAYSNAIWGRGRIRNHSNEYDFVENIDEIYLGHTIVREHTQIDNCHYIDVGSSFTKKLCVIEVQ</sequence>
<dbReference type="PROSITE" id="PS00125">
    <property type="entry name" value="SER_THR_PHOSPHATASE"/>
    <property type="match status" value="1"/>
</dbReference>
<gene>
    <name evidence="2" type="ORF">F965_00493</name>
</gene>
<dbReference type="SUPFAM" id="SSF56300">
    <property type="entry name" value="Metallo-dependent phosphatases"/>
    <property type="match status" value="1"/>
</dbReference>
<dbReference type="InterPro" id="IPR029052">
    <property type="entry name" value="Metallo-depent_PP-like"/>
</dbReference>
<dbReference type="EMBL" id="APPI01000010">
    <property type="protein sequence ID" value="ENV14250.1"/>
    <property type="molecule type" value="Genomic_DNA"/>
</dbReference>
<dbReference type="PANTHER" id="PTHR42850:SF11">
    <property type="entry name" value="BIS(5'-NUCLEOSYL)-TETRAPHOSPHATASE [SYMMETRICAL]"/>
    <property type="match status" value="1"/>
</dbReference>
<feature type="domain" description="Serine/threonine specific protein phosphatases" evidence="1">
    <location>
        <begin position="76"/>
        <end position="81"/>
    </location>
</feature>
<dbReference type="InterPro" id="IPR004843">
    <property type="entry name" value="Calcineurin-like_PHP"/>
</dbReference>